<accession>A0AAD7N0M8</accession>
<evidence type="ECO:0000256" key="1">
    <source>
        <dbReference type="ARBA" id="ARBA00001255"/>
    </source>
</evidence>
<feature type="domain" description="Alpha galactosidase C-terminal" evidence="8">
    <location>
        <begin position="428"/>
        <end position="500"/>
    </location>
</feature>
<dbReference type="SUPFAM" id="SSF51445">
    <property type="entry name" value="(Trans)glycosidases"/>
    <property type="match status" value="1"/>
</dbReference>
<dbReference type="EMBL" id="JARKIB010000099">
    <property type="protein sequence ID" value="KAJ7741371.1"/>
    <property type="molecule type" value="Genomic_DNA"/>
</dbReference>
<dbReference type="InterPro" id="IPR013780">
    <property type="entry name" value="Glyco_hydro_b"/>
</dbReference>
<dbReference type="Gene3D" id="2.60.40.1180">
    <property type="entry name" value="Golgi alpha-mannosidase II"/>
    <property type="match status" value="1"/>
</dbReference>
<dbReference type="PANTHER" id="PTHR11452:SF75">
    <property type="entry name" value="ALPHA-GALACTOSIDASE MEL1"/>
    <property type="match status" value="1"/>
</dbReference>
<dbReference type="PRINTS" id="PR00740">
    <property type="entry name" value="GLHYDRLASE27"/>
</dbReference>
<dbReference type="SUPFAM" id="SSF51011">
    <property type="entry name" value="Glycosyl hydrolase domain"/>
    <property type="match status" value="1"/>
</dbReference>
<evidence type="ECO:0000256" key="5">
    <source>
        <dbReference type="ARBA" id="ARBA00022801"/>
    </source>
</evidence>
<keyword evidence="5 7" id="KW-0378">Hydrolase</keyword>
<evidence type="ECO:0000313" key="9">
    <source>
        <dbReference type="EMBL" id="KAJ7741371.1"/>
    </source>
</evidence>
<keyword evidence="7" id="KW-1015">Disulfide bond</keyword>
<dbReference type="Gene3D" id="2.60.120.260">
    <property type="entry name" value="Galactose-binding domain-like"/>
    <property type="match status" value="1"/>
</dbReference>
<keyword evidence="4" id="KW-0732">Signal</keyword>
<organism evidence="9 10">
    <name type="scientific">Mycena metata</name>
    <dbReference type="NCBI Taxonomy" id="1033252"/>
    <lineage>
        <taxon>Eukaryota</taxon>
        <taxon>Fungi</taxon>
        <taxon>Dikarya</taxon>
        <taxon>Basidiomycota</taxon>
        <taxon>Agaricomycotina</taxon>
        <taxon>Agaricomycetes</taxon>
        <taxon>Agaricomycetidae</taxon>
        <taxon>Agaricales</taxon>
        <taxon>Marasmiineae</taxon>
        <taxon>Mycenaceae</taxon>
        <taxon>Mycena</taxon>
    </lineage>
</organism>
<evidence type="ECO:0000313" key="10">
    <source>
        <dbReference type="Proteomes" id="UP001215598"/>
    </source>
</evidence>
<dbReference type="GO" id="GO:0004557">
    <property type="term" value="F:alpha-galactosidase activity"/>
    <property type="evidence" value="ECO:0007669"/>
    <property type="project" value="UniProtKB-EC"/>
</dbReference>
<dbReference type="GO" id="GO:0005975">
    <property type="term" value="P:carbohydrate metabolic process"/>
    <property type="evidence" value="ECO:0007669"/>
    <property type="project" value="InterPro"/>
</dbReference>
<dbReference type="PANTHER" id="PTHR11452">
    <property type="entry name" value="ALPHA-GALACTOSIDASE/ALPHA-N-ACETYLGALACTOSAMINIDASE"/>
    <property type="match status" value="1"/>
</dbReference>
<protein>
    <recommendedName>
        <fullName evidence="3 7">Alpha-galactosidase</fullName>
        <ecNumber evidence="3 7">3.2.1.22</ecNumber>
    </recommendedName>
    <alternativeName>
        <fullName evidence="7">Melibiase</fullName>
    </alternativeName>
</protein>
<dbReference type="CDD" id="cd14792">
    <property type="entry name" value="GH27"/>
    <property type="match status" value="1"/>
</dbReference>
<comment type="caution">
    <text evidence="9">The sequence shown here is derived from an EMBL/GenBank/DDBJ whole genome shotgun (WGS) entry which is preliminary data.</text>
</comment>
<dbReference type="FunFam" id="3.20.20.70:FF:000197">
    <property type="entry name" value="Alpha-galactosidase"/>
    <property type="match status" value="1"/>
</dbReference>
<evidence type="ECO:0000256" key="6">
    <source>
        <dbReference type="ARBA" id="ARBA00023295"/>
    </source>
</evidence>
<dbReference type="AlphaFoldDB" id="A0AAD7N0M8"/>
<evidence type="ECO:0000256" key="3">
    <source>
        <dbReference type="ARBA" id="ARBA00012755"/>
    </source>
</evidence>
<keyword evidence="10" id="KW-1185">Reference proteome</keyword>
<evidence type="ECO:0000256" key="2">
    <source>
        <dbReference type="ARBA" id="ARBA00009743"/>
    </source>
</evidence>
<dbReference type="InterPro" id="IPR013785">
    <property type="entry name" value="Aldolase_TIM"/>
</dbReference>
<dbReference type="Gene3D" id="3.20.20.70">
    <property type="entry name" value="Aldolase class I"/>
    <property type="match status" value="1"/>
</dbReference>
<evidence type="ECO:0000256" key="4">
    <source>
        <dbReference type="ARBA" id="ARBA00022729"/>
    </source>
</evidence>
<dbReference type="InterPro" id="IPR017853">
    <property type="entry name" value="GH"/>
</dbReference>
<gene>
    <name evidence="9" type="ORF">B0H16DRAFT_1890550</name>
</gene>
<dbReference type="Pfam" id="PF16499">
    <property type="entry name" value="Melibiase_2"/>
    <property type="match status" value="1"/>
</dbReference>
<comment type="catalytic activity">
    <reaction evidence="1 7">
        <text>Hydrolysis of terminal, non-reducing alpha-D-galactose residues in alpha-D-galactosides, including galactose oligosaccharides, galactomannans and galactolipids.</text>
        <dbReference type="EC" id="3.2.1.22"/>
    </reaction>
</comment>
<dbReference type="EC" id="3.2.1.22" evidence="3 7"/>
<comment type="similarity">
    <text evidence="2 7">Belongs to the glycosyl hydrolase 27 family.</text>
</comment>
<proteinExistence type="inferred from homology"/>
<dbReference type="Pfam" id="PF17801">
    <property type="entry name" value="Melibiase_C"/>
    <property type="match status" value="1"/>
</dbReference>
<keyword evidence="6 7" id="KW-0326">Glycosidase</keyword>
<dbReference type="InterPro" id="IPR041233">
    <property type="entry name" value="Melibiase_C"/>
</dbReference>
<reference evidence="9" key="1">
    <citation type="submission" date="2023-03" db="EMBL/GenBank/DDBJ databases">
        <title>Massive genome expansion in bonnet fungi (Mycena s.s.) driven by repeated elements and novel gene families across ecological guilds.</title>
        <authorList>
            <consortium name="Lawrence Berkeley National Laboratory"/>
            <person name="Harder C.B."/>
            <person name="Miyauchi S."/>
            <person name="Viragh M."/>
            <person name="Kuo A."/>
            <person name="Thoen E."/>
            <person name="Andreopoulos B."/>
            <person name="Lu D."/>
            <person name="Skrede I."/>
            <person name="Drula E."/>
            <person name="Henrissat B."/>
            <person name="Morin E."/>
            <person name="Kohler A."/>
            <person name="Barry K."/>
            <person name="LaButti K."/>
            <person name="Morin E."/>
            <person name="Salamov A."/>
            <person name="Lipzen A."/>
            <person name="Mereny Z."/>
            <person name="Hegedus B."/>
            <person name="Baldrian P."/>
            <person name="Stursova M."/>
            <person name="Weitz H."/>
            <person name="Taylor A."/>
            <person name="Grigoriev I.V."/>
            <person name="Nagy L.G."/>
            <person name="Martin F."/>
            <person name="Kauserud H."/>
        </authorList>
    </citation>
    <scope>NUCLEOTIDE SEQUENCE</scope>
    <source>
        <strain evidence="9">CBHHK182m</strain>
    </source>
</reference>
<dbReference type="InterPro" id="IPR002241">
    <property type="entry name" value="Glyco_hydro_27"/>
</dbReference>
<dbReference type="Proteomes" id="UP001215598">
    <property type="component" value="Unassembled WGS sequence"/>
</dbReference>
<evidence type="ECO:0000259" key="8">
    <source>
        <dbReference type="Pfam" id="PF17801"/>
    </source>
</evidence>
<dbReference type="CDD" id="cd04081">
    <property type="entry name" value="CBM35_galactosidase-like"/>
    <property type="match status" value="1"/>
</dbReference>
<evidence type="ECO:0000256" key="7">
    <source>
        <dbReference type="RuleBase" id="RU361168"/>
    </source>
</evidence>
<sequence length="646" mass="68176">MLTQLRIDGSLSLPFSPMSPPYVFALRSAPIPIQPSGVNVLSSNHRQPPPFSSCPRWSCQGDQSKIFLMKSPTSQPPSTPLVLKLKLPQRRKLPQHCASTQALSMPQAFLMPQASPQCNTAGPRLNTASDFLKLSPLRGFADGVTTEAQYHTAAQTLVNLGLHALGYSYFNLDCGWQSTARDSAGRITWDTTILPAGVPALATFVHGLGLKFGVYSDGGVFACDFVGGTAHYVGSLGHESSDAATFASWGADYLKYDNCYAVNSTDFVDFNPPIAIEAGPHYTTMSNALAATGRPILFSACEWGVQDPARWPASAVANSWRISNDIGPPASWDNLFRIINQVVPITQFAGPGGFNDLDMLEVGNTGLTADEQQTHFAFWAAVKSPLIISTDLTAISSQALAVLKNTRIIALNQDSLGKSISFKRRYTNDHDVWGGPLADGSTVAVIINWQTASRSLTFNLADVGFSSATATDLITGASLGKLTTSFTTTVAAHGSMVLKLTGGVAVASPTFTFYAATSGTLGGGAAPRVVNSTVTVVGFIGEGGTLTLSGVDGGTSGGTKLVSFDYINGDFTFTNTACSNCRNTMVSVNGGTAVQVQMPISAQSWDILFSGYLVSLSGFKAGKTNTITLSNPTAFAPDFYRVGVAV</sequence>
<name>A0AAD7N0M8_9AGAR</name>